<comment type="caution">
    <text evidence="3">The sequence shown here is derived from an EMBL/GenBank/DDBJ whole genome shotgun (WGS) entry which is preliminary data.</text>
</comment>
<proteinExistence type="predicted"/>
<feature type="transmembrane region" description="Helical" evidence="1">
    <location>
        <begin position="45"/>
        <end position="67"/>
    </location>
</feature>
<evidence type="ECO:0000313" key="3">
    <source>
        <dbReference type="EMBL" id="HIR57441.1"/>
    </source>
</evidence>
<protein>
    <submittedName>
        <fullName evidence="3">DUF4129 domain-containing protein</fullName>
    </submittedName>
</protein>
<sequence>MNSRSSRRALLGTIKALCLFSSFLLVCPFFQASNAILGPQPADILWIQVGCGAIAGFFGTGMGYLFHRAVRRHPVLCRSVQIILCPLAGILCFVLLRGILPFWETAVAAAVGIFVYFMGLIFSDRPYDRILSQPLLFRFTMIQVGVIALTAWQKWPIELSVSVFIALFVLLNFFVMSNQSNLETLMERGSHGLEYLPRRIRSFNLGLVVGLYVLLAALYLFRDPIGTVLSRLGDLLLAAARAVYQFLAMLFSGFADTPADPVADPLPQNDMQFIPQNDYSDIINLILWIFFIALLVVVVWYYRRQILDALRELFGALADHLYRLFHPSGRQVQTERESVDYIDEITELPRGRKNLRTRDGRSLRRWKLAYRRYRKMPDGPEKYREGYRLILLWLSLKKKPQEKSRTPREIFTATSREIPSPAYRQTTDGYEEIRYGEEPVSAQEMAALSETLRNLAE</sequence>
<gene>
    <name evidence="3" type="ORF">IAA54_07205</name>
</gene>
<evidence type="ECO:0000256" key="1">
    <source>
        <dbReference type="SAM" id="Phobius"/>
    </source>
</evidence>
<dbReference type="AlphaFoldDB" id="A0A9D1J1B3"/>
<name>A0A9D1J1B3_9FIRM</name>
<organism evidence="3 4">
    <name type="scientific">Candidatus Gallacutalibacter pullicola</name>
    <dbReference type="NCBI Taxonomy" id="2840830"/>
    <lineage>
        <taxon>Bacteria</taxon>
        <taxon>Bacillati</taxon>
        <taxon>Bacillota</taxon>
        <taxon>Clostridia</taxon>
        <taxon>Eubacteriales</taxon>
        <taxon>Candidatus Gallacutalibacter</taxon>
    </lineage>
</organism>
<feature type="transmembrane region" description="Helical" evidence="1">
    <location>
        <begin position="159"/>
        <end position="176"/>
    </location>
</feature>
<evidence type="ECO:0000313" key="4">
    <source>
        <dbReference type="Proteomes" id="UP000886785"/>
    </source>
</evidence>
<feature type="transmembrane region" description="Helical" evidence="1">
    <location>
        <begin position="135"/>
        <end position="153"/>
    </location>
</feature>
<keyword evidence="1" id="KW-1133">Transmembrane helix</keyword>
<feature type="transmembrane region" description="Helical" evidence="1">
    <location>
        <begin position="282"/>
        <end position="302"/>
    </location>
</feature>
<keyword evidence="1" id="KW-0812">Transmembrane</keyword>
<dbReference type="Proteomes" id="UP000886785">
    <property type="component" value="Unassembled WGS sequence"/>
</dbReference>
<reference evidence="3" key="1">
    <citation type="submission" date="2020-10" db="EMBL/GenBank/DDBJ databases">
        <authorList>
            <person name="Gilroy R."/>
        </authorList>
    </citation>
    <scope>NUCLEOTIDE SEQUENCE</scope>
    <source>
        <strain evidence="3">ChiSjej1B19-7085</strain>
    </source>
</reference>
<dbReference type="InterPro" id="IPR025403">
    <property type="entry name" value="TgpA-like_C"/>
</dbReference>
<dbReference type="EMBL" id="DVHF01000082">
    <property type="protein sequence ID" value="HIR57441.1"/>
    <property type="molecule type" value="Genomic_DNA"/>
</dbReference>
<accession>A0A9D1J1B3</accession>
<dbReference type="Pfam" id="PF13559">
    <property type="entry name" value="DUF4129"/>
    <property type="match status" value="1"/>
</dbReference>
<feature type="transmembrane region" description="Helical" evidence="1">
    <location>
        <begin position="106"/>
        <end position="123"/>
    </location>
</feature>
<feature type="domain" description="Protein-glutamine gamma-glutamyltransferase-like C-terminal" evidence="2">
    <location>
        <begin position="387"/>
        <end position="453"/>
    </location>
</feature>
<feature type="transmembrane region" description="Helical" evidence="1">
    <location>
        <begin position="203"/>
        <end position="221"/>
    </location>
</feature>
<feature type="transmembrane region" description="Helical" evidence="1">
    <location>
        <begin position="79"/>
        <end position="100"/>
    </location>
</feature>
<keyword evidence="1" id="KW-0472">Membrane</keyword>
<reference evidence="3" key="2">
    <citation type="journal article" date="2021" name="PeerJ">
        <title>Extensive microbial diversity within the chicken gut microbiome revealed by metagenomics and culture.</title>
        <authorList>
            <person name="Gilroy R."/>
            <person name="Ravi A."/>
            <person name="Getino M."/>
            <person name="Pursley I."/>
            <person name="Horton D.L."/>
            <person name="Alikhan N.F."/>
            <person name="Baker D."/>
            <person name="Gharbi K."/>
            <person name="Hall N."/>
            <person name="Watson M."/>
            <person name="Adriaenssens E.M."/>
            <person name="Foster-Nyarko E."/>
            <person name="Jarju S."/>
            <person name="Secka A."/>
            <person name="Antonio M."/>
            <person name="Oren A."/>
            <person name="Chaudhuri R.R."/>
            <person name="La Ragione R."/>
            <person name="Hildebrand F."/>
            <person name="Pallen M.J."/>
        </authorList>
    </citation>
    <scope>NUCLEOTIDE SEQUENCE</scope>
    <source>
        <strain evidence="3">ChiSjej1B19-7085</strain>
    </source>
</reference>
<evidence type="ECO:0000259" key="2">
    <source>
        <dbReference type="Pfam" id="PF13559"/>
    </source>
</evidence>